<comment type="caution">
    <text evidence="4">The sequence shown here is derived from an EMBL/GenBank/DDBJ whole genome shotgun (WGS) entry which is preliminary data.</text>
</comment>
<feature type="coiled-coil region" evidence="1">
    <location>
        <begin position="88"/>
        <end position="150"/>
    </location>
</feature>
<dbReference type="Proteomes" id="UP000683360">
    <property type="component" value="Unassembled WGS sequence"/>
</dbReference>
<dbReference type="OrthoDB" id="10056516at2759"/>
<dbReference type="InterPro" id="IPR049146">
    <property type="entry name" value="FAM186A_B_C"/>
</dbReference>
<dbReference type="AlphaFoldDB" id="A0A8S3TSS9"/>
<gene>
    <name evidence="4" type="ORF">MEDL_45497</name>
</gene>
<evidence type="ECO:0000256" key="1">
    <source>
        <dbReference type="SAM" id="Coils"/>
    </source>
</evidence>
<organism evidence="4 5">
    <name type="scientific">Mytilus edulis</name>
    <name type="common">Blue mussel</name>
    <dbReference type="NCBI Taxonomy" id="6550"/>
    <lineage>
        <taxon>Eukaryota</taxon>
        <taxon>Metazoa</taxon>
        <taxon>Spiralia</taxon>
        <taxon>Lophotrochozoa</taxon>
        <taxon>Mollusca</taxon>
        <taxon>Bivalvia</taxon>
        <taxon>Autobranchia</taxon>
        <taxon>Pteriomorphia</taxon>
        <taxon>Mytilida</taxon>
        <taxon>Mytiloidea</taxon>
        <taxon>Mytilidae</taxon>
        <taxon>Mytilinae</taxon>
        <taxon>Mytilus</taxon>
    </lineage>
</organism>
<keyword evidence="1" id="KW-0175">Coiled coil</keyword>
<feature type="compositionally biased region" description="Basic and acidic residues" evidence="2">
    <location>
        <begin position="1"/>
        <end position="24"/>
    </location>
</feature>
<feature type="coiled-coil region" evidence="1">
    <location>
        <begin position="529"/>
        <end position="556"/>
    </location>
</feature>
<feature type="region of interest" description="Disordered" evidence="2">
    <location>
        <begin position="1"/>
        <end position="35"/>
    </location>
</feature>
<evidence type="ECO:0000313" key="5">
    <source>
        <dbReference type="Proteomes" id="UP000683360"/>
    </source>
</evidence>
<dbReference type="Pfam" id="PF20865">
    <property type="entry name" value="FAM186A-B_C"/>
    <property type="match status" value="1"/>
</dbReference>
<evidence type="ECO:0000256" key="2">
    <source>
        <dbReference type="SAM" id="MobiDB-lite"/>
    </source>
</evidence>
<protein>
    <recommendedName>
        <fullName evidence="3">FAM186A/B C-terminal domain-containing protein</fullName>
    </recommendedName>
</protein>
<evidence type="ECO:0000313" key="4">
    <source>
        <dbReference type="EMBL" id="CAG2232740.1"/>
    </source>
</evidence>
<keyword evidence="5" id="KW-1185">Reference proteome</keyword>
<accession>A0A8S3TSS9</accession>
<reference evidence="4" key="1">
    <citation type="submission" date="2021-03" db="EMBL/GenBank/DDBJ databases">
        <authorList>
            <person name="Bekaert M."/>
        </authorList>
    </citation>
    <scope>NUCLEOTIDE SEQUENCE</scope>
</reference>
<feature type="region of interest" description="Disordered" evidence="2">
    <location>
        <begin position="639"/>
        <end position="662"/>
    </location>
</feature>
<evidence type="ECO:0000259" key="3">
    <source>
        <dbReference type="Pfam" id="PF20865"/>
    </source>
</evidence>
<feature type="domain" description="FAM186A/B C-terminal" evidence="3">
    <location>
        <begin position="442"/>
        <end position="568"/>
    </location>
</feature>
<sequence length="708" mass="82619">MSREVEEKSRLIESQEKRNQELTKKLMGAEQKTKGMEKEILDKEMSAKQELLRKEAELALAKAAEPPPPPPDVPPKKVIIKVVDPELVQKVKDTEEQLERSKVQISNNVERIKDLERQMIKEKEKIKQLKEDLEKAEKEAEEAAMTINIAEPVIEIPEMQTTDSAPADKDSAYFKKLLTGMKREFSQELDKLKAHLRKEKQRSTAAVKRCDNAHKDHLSAIQKDVIRVLRAIMHFRDHMCTLMEKENLKDLVYSLHKLKNLIPDQLAPDPKELLAMLVANVVEYMHNMELIISNAFLAMRMMIKGTMHNQYDQSRMSDKQTEIRVKVKDAETRMKTMDTAKTETIYIARRLQAAKERMEKFEQMSLTEDQAKDKKYHGLLNRYHMVWQMYNKLQKDMDILQGDFQTSIEEKIKEQEDLIIPNIKLELKQRKADPEIELKLTLADQKQNLQILEKAYEENKISKDLYMMASALLKKALRIPGKRIKYLFEQYIAFRSVQDSRERLQGILEDPELASDVRRDIEDYMKRMESKMNVNMEIWNERMRNLEEERKTNTSKYLEIVSSLVQTIVKFNEVLAETGVLLVHPLFQRNKVTGQVYSQMAQTIKRDALKKLLRKRQRMTNLLKLPPVCVGSSMVSKLQPQPPPWKGVGQGDNPPAKVNTPYTQHYDVNKSRIDAERVLKDEDKGRHPYPLAKIQKYFINPSKTSVRT</sequence>
<name>A0A8S3TSS9_MYTED</name>
<proteinExistence type="predicted"/>
<dbReference type="EMBL" id="CAJPWZ010002189">
    <property type="protein sequence ID" value="CAG2232740.1"/>
    <property type="molecule type" value="Genomic_DNA"/>
</dbReference>